<organism evidence="2">
    <name type="scientific">Kwoniella dejecticola CBS 10117</name>
    <dbReference type="NCBI Taxonomy" id="1296121"/>
    <lineage>
        <taxon>Eukaryota</taxon>
        <taxon>Fungi</taxon>
        <taxon>Dikarya</taxon>
        <taxon>Basidiomycota</taxon>
        <taxon>Agaricomycotina</taxon>
        <taxon>Tremellomycetes</taxon>
        <taxon>Tremellales</taxon>
        <taxon>Cryptococcaceae</taxon>
        <taxon>Kwoniella</taxon>
    </lineage>
</organism>
<protein>
    <submittedName>
        <fullName evidence="2">Uncharacterized protein</fullName>
    </submittedName>
</protein>
<reference evidence="3" key="2">
    <citation type="submission" date="2013-07" db="EMBL/GenBank/DDBJ databases">
        <authorList>
            <consortium name="The Broad Institute Genome Sequencing Platform"/>
            <person name="Cuomo C."/>
            <person name="Litvintseva A."/>
            <person name="Chen Y."/>
            <person name="Heitman J."/>
            <person name="Sun S."/>
            <person name="Springer D."/>
            <person name="Dromer F."/>
            <person name="Young S.K."/>
            <person name="Zeng Q."/>
            <person name="Gargeya S."/>
            <person name="Fitzgerald M."/>
            <person name="Abouelleil A."/>
            <person name="Alvarado L."/>
            <person name="Berlin A.M."/>
            <person name="Chapman S.B."/>
            <person name="Dewar J."/>
            <person name="Goldberg J."/>
            <person name="Griggs A."/>
            <person name="Gujja S."/>
            <person name="Hansen M."/>
            <person name="Howarth C."/>
            <person name="Imamovic A."/>
            <person name="Larimer J."/>
            <person name="McCowan C."/>
            <person name="Murphy C."/>
            <person name="Pearson M."/>
            <person name="Priest M."/>
            <person name="Roberts A."/>
            <person name="Saif S."/>
            <person name="Shea T."/>
            <person name="Sykes S."/>
            <person name="Wortman J."/>
            <person name="Nusbaum C."/>
            <person name="Birren B."/>
        </authorList>
    </citation>
    <scope>NUCLEOTIDE SEQUENCE</scope>
    <source>
        <strain evidence="3">CBS 10117</strain>
    </source>
</reference>
<reference evidence="3" key="3">
    <citation type="submission" date="2024-02" db="EMBL/GenBank/DDBJ databases">
        <title>Comparative genomics of Cryptococcus and Kwoniella reveals pathogenesis evolution and contrasting modes of karyotype evolution via chromosome fusion or intercentromeric recombination.</title>
        <authorList>
            <person name="Coelho M.A."/>
            <person name="David-Palma M."/>
            <person name="Shea T."/>
            <person name="Bowers K."/>
            <person name="McGinley-Smith S."/>
            <person name="Mohammad A.W."/>
            <person name="Gnirke A."/>
            <person name="Yurkov A.M."/>
            <person name="Nowrousian M."/>
            <person name="Sun S."/>
            <person name="Cuomo C.A."/>
            <person name="Heitman J."/>
        </authorList>
    </citation>
    <scope>NUCLEOTIDE SEQUENCE</scope>
    <source>
        <strain evidence="3">CBS 10117</strain>
    </source>
</reference>
<evidence type="ECO:0000256" key="1">
    <source>
        <dbReference type="SAM" id="MobiDB-lite"/>
    </source>
</evidence>
<evidence type="ECO:0000313" key="2">
    <source>
        <dbReference type="EMBL" id="OBR86862.1"/>
    </source>
</evidence>
<proteinExistence type="predicted"/>
<dbReference type="EMBL" id="CP144532">
    <property type="protein sequence ID" value="WWC60294.1"/>
    <property type="molecule type" value="Genomic_DNA"/>
</dbReference>
<evidence type="ECO:0000313" key="4">
    <source>
        <dbReference type="Proteomes" id="UP000078595"/>
    </source>
</evidence>
<evidence type="ECO:0000313" key="3">
    <source>
        <dbReference type="EMBL" id="WWC60294.1"/>
    </source>
</evidence>
<reference evidence="2" key="1">
    <citation type="submission" date="2013-07" db="EMBL/GenBank/DDBJ databases">
        <title>The Genome Sequence of Cryptococcus dejecticola CBS10117.</title>
        <authorList>
            <consortium name="The Broad Institute Genome Sequencing Platform"/>
            <person name="Cuomo C."/>
            <person name="Litvintseva A."/>
            <person name="Chen Y."/>
            <person name="Heitman J."/>
            <person name="Sun S."/>
            <person name="Springer D."/>
            <person name="Dromer F."/>
            <person name="Young S.K."/>
            <person name="Zeng Q."/>
            <person name="Gargeya S."/>
            <person name="Fitzgerald M."/>
            <person name="Abouelleil A."/>
            <person name="Alvarado L."/>
            <person name="Berlin A.M."/>
            <person name="Chapman S.B."/>
            <person name="Dewar J."/>
            <person name="Goldberg J."/>
            <person name="Griggs A."/>
            <person name="Gujja S."/>
            <person name="Hansen M."/>
            <person name="Howarth C."/>
            <person name="Imamovic A."/>
            <person name="Larimer J."/>
            <person name="McCowan C."/>
            <person name="Murphy C."/>
            <person name="Pearson M."/>
            <person name="Priest M."/>
            <person name="Roberts A."/>
            <person name="Saif S."/>
            <person name="Shea T."/>
            <person name="Sykes S."/>
            <person name="Wortman J."/>
            <person name="Nusbaum C."/>
            <person name="Birren B."/>
        </authorList>
    </citation>
    <scope>NUCLEOTIDE SEQUENCE [LARGE SCALE GENOMIC DNA]</scope>
    <source>
        <strain evidence="2">CBS 10117</strain>
    </source>
</reference>
<feature type="region of interest" description="Disordered" evidence="1">
    <location>
        <begin position="59"/>
        <end position="78"/>
    </location>
</feature>
<accession>A0A1A6A9X4</accession>
<feature type="compositionally biased region" description="Low complexity" evidence="1">
    <location>
        <begin position="437"/>
        <end position="447"/>
    </location>
</feature>
<dbReference type="RefSeq" id="XP_018264704.1">
    <property type="nucleotide sequence ID" value="XM_018406210.1"/>
</dbReference>
<dbReference type="EMBL" id="KI894029">
    <property type="protein sequence ID" value="OBR86862.1"/>
    <property type="molecule type" value="Genomic_DNA"/>
</dbReference>
<name>A0A1A6A9X4_9TREE</name>
<keyword evidence="4" id="KW-1185">Reference proteome</keyword>
<gene>
    <name evidence="2" type="ORF">I303_02881</name>
    <name evidence="3" type="ORF">I303_102863</name>
</gene>
<dbReference type="AlphaFoldDB" id="A0A1A6A9X4"/>
<sequence length="525" mass="59329">MSPPILESEFAPWPYLPPGSGDQASVCQLPEHRTEPLPHELEGVISHVEKRSRHPHVWDLPHFTAQPDSPEEEDVEPEPRMMNSGFLNEGQLYHTSVFAYRNYYASEILNEVDQALKSVIASDYRRSSDPTERYSTDKRYPLLPPAEIRFSSMPTSRERERIKPKGSRCHRQIQIQRRCHRPAFYIYGSDSEEDLAAKAKPDLQDPAEKTMGVNPVQWNIASNIVTTQPTDVFLRQTLEEFPIDHTGPRHYAMAEDYRPPSFRIIDPDVQPFSRSSSRSSFSSSASGSTFSITNSHERYLMITNSQGDRVESDTNLTVRDQVDASPPIAVAFFPPDWDEMAAHTDKVADAYSEREESERGEAVTKEYNKVAYRGYCLMLDPSRVTCHTCLQMGQKESATLRRIDGQLSGKDGHAVCSRCKPIACEEIRDDSLRNGWSSASDASSSSDGTQQQQREGRAGNLISHPKGLGWLYRKVMSKTQARKSRQNSKGNEVEWDADLPPNRASSTARGRREGWRGALQLLHLA</sequence>
<feature type="region of interest" description="Disordered" evidence="1">
    <location>
        <begin position="435"/>
        <end position="464"/>
    </location>
</feature>
<feature type="region of interest" description="Disordered" evidence="1">
    <location>
        <begin position="479"/>
        <end position="512"/>
    </location>
</feature>
<dbReference type="KEGG" id="kdj:28966580"/>
<feature type="region of interest" description="Disordered" evidence="1">
    <location>
        <begin position="1"/>
        <end position="26"/>
    </location>
</feature>
<dbReference type="OrthoDB" id="10663738at2759"/>
<dbReference type="Proteomes" id="UP000078595">
    <property type="component" value="Chromosome 3"/>
</dbReference>
<dbReference type="VEuPathDB" id="FungiDB:I303_02881"/>
<dbReference type="GeneID" id="28966580"/>